<evidence type="ECO:0000259" key="1">
    <source>
        <dbReference type="Pfam" id="PF12776"/>
    </source>
</evidence>
<gene>
    <name evidence="3" type="ORF">ISN45_At05g027500</name>
</gene>
<evidence type="ECO:0000313" key="3">
    <source>
        <dbReference type="EMBL" id="KAG7603793.1"/>
    </source>
</evidence>
<dbReference type="InterPro" id="IPR056253">
    <property type="entry name" value="At2g29880-like_C"/>
</dbReference>
<accession>A0A8T2D1C5</accession>
<dbReference type="PANTHER" id="PTHR47864:SF8">
    <property type="entry name" value="MYB_SANT-LIKE DOMAIN-CONTAINING PROTEIN"/>
    <property type="match status" value="1"/>
</dbReference>
<reference evidence="3 4" key="1">
    <citation type="submission" date="2020-12" db="EMBL/GenBank/DDBJ databases">
        <title>Concerted genomic and epigenomic changes stabilize Arabidopsis allopolyploids.</title>
        <authorList>
            <person name="Chen Z."/>
        </authorList>
    </citation>
    <scope>NUCLEOTIDE SEQUENCE [LARGE SCALE GENOMIC DNA]</scope>
    <source>
        <strain evidence="3">Allo738</strain>
        <tissue evidence="3">Leaf</tissue>
    </source>
</reference>
<proteinExistence type="predicted"/>
<feature type="domain" description="At2g29880-like C-terminal" evidence="2">
    <location>
        <begin position="123"/>
        <end position="168"/>
    </location>
</feature>
<name>A0A8T2D1C5_9BRAS</name>
<protein>
    <submittedName>
        <fullName evidence="3">Myb/SANT-like domain</fullName>
    </submittedName>
</protein>
<dbReference type="Pfam" id="PF12776">
    <property type="entry name" value="Myb_DNA-bind_3"/>
    <property type="match status" value="1"/>
</dbReference>
<evidence type="ECO:0000313" key="4">
    <source>
        <dbReference type="Proteomes" id="UP000694240"/>
    </source>
</evidence>
<dbReference type="Proteomes" id="UP000694240">
    <property type="component" value="Chromosome 5"/>
</dbReference>
<dbReference type="PANTHER" id="PTHR47864">
    <property type="entry name" value="TRANSMEMBRANE PROTEIN"/>
    <property type="match status" value="1"/>
</dbReference>
<feature type="domain" description="Myb/SANT-like" evidence="1">
    <location>
        <begin position="2"/>
        <end position="40"/>
    </location>
</feature>
<organism evidence="3 4">
    <name type="scientific">Arabidopsis thaliana x Arabidopsis arenosa</name>
    <dbReference type="NCBI Taxonomy" id="1240361"/>
    <lineage>
        <taxon>Eukaryota</taxon>
        <taxon>Viridiplantae</taxon>
        <taxon>Streptophyta</taxon>
        <taxon>Embryophyta</taxon>
        <taxon>Tracheophyta</taxon>
        <taxon>Spermatophyta</taxon>
        <taxon>Magnoliopsida</taxon>
        <taxon>eudicotyledons</taxon>
        <taxon>Gunneridae</taxon>
        <taxon>Pentapetalae</taxon>
        <taxon>rosids</taxon>
        <taxon>malvids</taxon>
        <taxon>Brassicales</taxon>
        <taxon>Brassicaceae</taxon>
        <taxon>Camelineae</taxon>
        <taxon>Arabidopsis</taxon>
    </lineage>
</organism>
<keyword evidence="4" id="KW-1185">Reference proteome</keyword>
<dbReference type="InterPro" id="IPR024752">
    <property type="entry name" value="Myb/SANT-like_dom"/>
</dbReference>
<dbReference type="Pfam" id="PF24769">
    <property type="entry name" value="At2g29880_C"/>
    <property type="match status" value="1"/>
</dbReference>
<evidence type="ECO:0000259" key="2">
    <source>
        <dbReference type="Pfam" id="PF24769"/>
    </source>
</evidence>
<dbReference type="InterPro" id="IPR055314">
    <property type="entry name" value="At2g29880-like"/>
</dbReference>
<comment type="caution">
    <text evidence="3">The sequence shown here is derived from an EMBL/GenBank/DDBJ whole genome shotgun (WGS) entry which is preliminary data.</text>
</comment>
<dbReference type="AlphaFoldDB" id="A0A8T2D1C5"/>
<sequence>MKILKGMYKSLFDLLRFSFGLGWDPTTKKFTARDDVWDDYLKDLRMIFGLNVATGQNVVGLGDSIVVDASQVGDDDGPHDLSHVQILDDMGGSHDVFSSLEKRRAESMQEAEEKEVEDKANNVWDAIKEISDLDADLCYETMTLVDSLGMKSVFVHMSTEQHKGWIMRSLRK</sequence>
<dbReference type="EMBL" id="JAEFBK010000005">
    <property type="protein sequence ID" value="KAG7603793.1"/>
    <property type="molecule type" value="Genomic_DNA"/>
</dbReference>